<feature type="compositionally biased region" description="Polar residues" evidence="1">
    <location>
        <begin position="1"/>
        <end position="10"/>
    </location>
</feature>
<dbReference type="AlphaFoldDB" id="A0A0E9U5X6"/>
<evidence type="ECO:0000313" key="2">
    <source>
        <dbReference type="EMBL" id="JAH61294.1"/>
    </source>
</evidence>
<reference evidence="2" key="1">
    <citation type="submission" date="2014-11" db="EMBL/GenBank/DDBJ databases">
        <authorList>
            <person name="Amaro Gonzalez C."/>
        </authorList>
    </citation>
    <scope>NUCLEOTIDE SEQUENCE</scope>
</reference>
<protein>
    <submittedName>
        <fullName evidence="2">Uncharacterized protein</fullName>
    </submittedName>
</protein>
<organism evidence="2">
    <name type="scientific">Anguilla anguilla</name>
    <name type="common">European freshwater eel</name>
    <name type="synonym">Muraena anguilla</name>
    <dbReference type="NCBI Taxonomy" id="7936"/>
    <lineage>
        <taxon>Eukaryota</taxon>
        <taxon>Metazoa</taxon>
        <taxon>Chordata</taxon>
        <taxon>Craniata</taxon>
        <taxon>Vertebrata</taxon>
        <taxon>Euteleostomi</taxon>
        <taxon>Actinopterygii</taxon>
        <taxon>Neopterygii</taxon>
        <taxon>Teleostei</taxon>
        <taxon>Anguilliformes</taxon>
        <taxon>Anguillidae</taxon>
        <taxon>Anguilla</taxon>
    </lineage>
</organism>
<proteinExistence type="predicted"/>
<feature type="region of interest" description="Disordered" evidence="1">
    <location>
        <begin position="1"/>
        <end position="25"/>
    </location>
</feature>
<sequence>METCPSSRTSLCMGAPTSRSDSPSRFRSTFSLKLEKFSREIHSQF</sequence>
<accession>A0A0E9U5X6</accession>
<name>A0A0E9U5X6_ANGAN</name>
<dbReference type="EMBL" id="GBXM01047283">
    <property type="protein sequence ID" value="JAH61294.1"/>
    <property type="molecule type" value="Transcribed_RNA"/>
</dbReference>
<reference evidence="2" key="2">
    <citation type="journal article" date="2015" name="Fish Shellfish Immunol.">
        <title>Early steps in the European eel (Anguilla anguilla)-Vibrio vulnificus interaction in the gills: Role of the RtxA13 toxin.</title>
        <authorList>
            <person name="Callol A."/>
            <person name="Pajuelo D."/>
            <person name="Ebbesson L."/>
            <person name="Teles M."/>
            <person name="MacKenzie S."/>
            <person name="Amaro C."/>
        </authorList>
    </citation>
    <scope>NUCLEOTIDE SEQUENCE</scope>
</reference>
<evidence type="ECO:0000256" key="1">
    <source>
        <dbReference type="SAM" id="MobiDB-lite"/>
    </source>
</evidence>